<sequence>MDRDHSDSRSNSQDDSKNTPSKENPEPSGKSVGCSSLMMKNFESSASLLKLGMGRTTTSSPAKATNSSAEDGVNDDSLSMFLSSTIQTNQHSGDVHRKLKDPQGEYALLGGNSTSLNNIKNTSLVSKVTNNRNGPMIRTRRSSGLAPEFESVDVLTPPYKNHLTMGNYSPCPLLGKQMSPMTPGMGRSYPGLNHTGMSNSTRAAMPMMHTYFAQGSEERYQREIAENTTSFIREGLDDKNTVTHEESEENKINREGSEANDHSNTSQYYSTVFDNSDETLSLLKKMFAATSTTNVVGDSSNELGEDSEDPGTQMDKFEWIPNEPTQDNMMGTKEDIEELFENNFEEDCDGYMLSSYFNNAQTDLDTKLMNLSSIHESLYTNSDTATLRTLEKFLLQLLQQKNFYGSLTPFGKLLAFINLSFLKKHITLLDSLYSHPEMSVIRSVIANSRGQIEKTLNTSAGIEGNKLSSEETINVFTQILNKTNRDKNDVMTLANTLKSKQYSSGFRQNRNRLTVIDTLSGMYKPGGEPHFPRFVCGSVDRSRVVSSETISIPFEKSDKRNVHVQFEKFDNEHCKAWPNTTKLPQNISEGTFVQVAPQKHASTMAWKGGMVVSISSGQLMIKVPNEPKERMYIMRNFVPPNVPIVKLEKGHWRLMPRELDVTRDLYVGSCLSLLDLPDPEESVDVVVLNMFFSSENTPIAPVKLPSDETNFQHESKSRIVGNNTSDPGASQLNSNRNENAPIIADGLDDMIIEEILDETDASDIETGTKKSYETDMRMCSCSGHTLRVFEGRCAGVPERILVHNLHDKKEHVLTVADLKGFKLNYDIHAHFDGPTGNAQFPNSVWVIPRDISFLGDTLATKDSQKAGYSWLFKPAYCLVMFPFNRTVDTLQDLFRLIPFLHPELNYLALCAGMWSLRNKPEARGCEAVSYTRSQKAAIRDLTSNDVVSEVCADLVRCPFSLTRRLYGCLPVISLWITMDLYDPDSDKEPSIPNNIKVPKPTACENCTGLVLSKTGMVKIISNKYTQMLAKKLARRSRDTGTNNTSMETLPQLDSESSKKGQKEGSDTDKDASFEVEVDSKLNEEQKWSTDSGLTIGFDDTSGGSTSFGGSRSFSATNSTSVSSNRTTGTSVSTKTSIGSSSSSTGVNGTDRTVSAGSVTSFSGGSGKTYTNAITNTTDCTSTSSNFGSGSPTRSPDKTKHDDSRKESIEKQDEGERLGDSNLEELSEESTLRKEMEELSRSLNSKAEESVLANLDQTLTMDKAQESNLFSAIFSSDAEYDVTPVLMDLERAEEWVKRVQTLANSRWRVTKEFTASYTVDDEFSLLTMSPTASANKPNSEFIIQLAGVMNTIKKGKDTPIDPTLVYKLYQLSEECSSTTEGALLTGWSSYIFNEQKSHMDLLISSNVHNPRPSISYSNNLRREKEAYQANMCPFNPNCPRGINCPSATGLLSMCPHSGPSIIGASHQGYGGTYANSKHNFAGSTRGSGSNAFQKYPSTLSSNYSRLFNNSILTDLSNYYKRKRDDDIRRLTAFNKMQKNNHASGSIMPKLGLQADMNLLKTMNKNHEKDNPFINDPFDFCKFNDKPQRKKFISSLNWDEDVEF</sequence>
<dbReference type="EMBL" id="CP056069">
    <property type="protein sequence ID" value="UKK00300.1"/>
    <property type="molecule type" value="Genomic_DNA"/>
</dbReference>
<feature type="compositionally biased region" description="Basic and acidic residues" evidence="1">
    <location>
        <begin position="1"/>
        <end position="17"/>
    </location>
</feature>
<gene>
    <name evidence="2" type="ORF">MACK_000371</name>
</gene>
<evidence type="ECO:0000313" key="3">
    <source>
        <dbReference type="Proteomes" id="UP000244811"/>
    </source>
</evidence>
<evidence type="ECO:0000256" key="1">
    <source>
        <dbReference type="SAM" id="MobiDB-lite"/>
    </source>
</evidence>
<feature type="compositionally biased region" description="Basic and acidic residues" evidence="1">
    <location>
        <begin position="1194"/>
        <end position="1218"/>
    </location>
</feature>
<feature type="compositionally biased region" description="Polar residues" evidence="1">
    <location>
        <begin position="720"/>
        <end position="737"/>
    </location>
</feature>
<accession>A0A976MBZ8</accession>
<proteinExistence type="predicted"/>
<feature type="region of interest" description="Disordered" evidence="1">
    <location>
        <begin position="295"/>
        <end position="314"/>
    </location>
</feature>
<feature type="region of interest" description="Disordered" evidence="1">
    <location>
        <begin position="1033"/>
        <end position="1228"/>
    </location>
</feature>
<feature type="region of interest" description="Disordered" evidence="1">
    <location>
        <begin position="236"/>
        <end position="268"/>
    </location>
</feature>
<feature type="compositionally biased region" description="Low complexity" evidence="1">
    <location>
        <begin position="1096"/>
        <end position="1149"/>
    </location>
</feature>
<feature type="region of interest" description="Disordered" evidence="1">
    <location>
        <begin position="710"/>
        <end position="737"/>
    </location>
</feature>
<dbReference type="Proteomes" id="UP000244811">
    <property type="component" value="Chromosome 1"/>
</dbReference>
<feature type="compositionally biased region" description="Basic and acidic residues" evidence="1">
    <location>
        <begin position="1055"/>
        <end position="1087"/>
    </location>
</feature>
<feature type="region of interest" description="Disordered" evidence="1">
    <location>
        <begin position="54"/>
        <end position="76"/>
    </location>
</feature>
<feature type="compositionally biased region" description="Polar residues" evidence="1">
    <location>
        <begin position="1039"/>
        <end position="1053"/>
    </location>
</feature>
<reference evidence="2" key="1">
    <citation type="submission" date="2022-07" db="EMBL/GenBank/DDBJ databases">
        <title>Evaluation of T. orientalis genome assembly methods using nanopore sequencing and analysis of variation between genomes.</title>
        <authorList>
            <person name="Yam J."/>
            <person name="Micallef M.L."/>
            <person name="Liu M."/>
            <person name="Djordjevic S.P."/>
            <person name="Bogema D.R."/>
            <person name="Jenkins C."/>
        </authorList>
    </citation>
    <scope>NUCLEOTIDE SEQUENCE</scope>
    <source>
        <strain evidence="2">Goon Nure</strain>
    </source>
</reference>
<name>A0A976MBZ8_THEOR</name>
<evidence type="ECO:0000313" key="2">
    <source>
        <dbReference type="EMBL" id="UKK00300.1"/>
    </source>
</evidence>
<feature type="compositionally biased region" description="Polar residues" evidence="1">
    <location>
        <begin position="55"/>
        <end position="69"/>
    </location>
</feature>
<organism evidence="2 3">
    <name type="scientific">Theileria orientalis</name>
    <dbReference type="NCBI Taxonomy" id="68886"/>
    <lineage>
        <taxon>Eukaryota</taxon>
        <taxon>Sar</taxon>
        <taxon>Alveolata</taxon>
        <taxon>Apicomplexa</taxon>
        <taxon>Aconoidasida</taxon>
        <taxon>Piroplasmida</taxon>
        <taxon>Theileriidae</taxon>
        <taxon>Theileria</taxon>
    </lineage>
</organism>
<feature type="compositionally biased region" description="Basic and acidic residues" evidence="1">
    <location>
        <begin position="236"/>
        <end position="261"/>
    </location>
</feature>
<feature type="compositionally biased region" description="Polar residues" evidence="1">
    <location>
        <begin position="1150"/>
        <end position="1162"/>
    </location>
</feature>
<feature type="region of interest" description="Disordered" evidence="1">
    <location>
        <begin position="1"/>
        <end position="37"/>
    </location>
</feature>
<feature type="compositionally biased region" description="Low complexity" evidence="1">
    <location>
        <begin position="1168"/>
        <end position="1185"/>
    </location>
</feature>
<protein>
    <submittedName>
        <fullName evidence="2">Uncharacterized protein</fullName>
    </submittedName>
</protein>